<proteinExistence type="predicted"/>
<organism evidence="2 3">
    <name type="scientific">Scopulibacillus daqui</name>
    <dbReference type="NCBI Taxonomy" id="1469162"/>
    <lineage>
        <taxon>Bacteria</taxon>
        <taxon>Bacillati</taxon>
        <taxon>Bacillota</taxon>
        <taxon>Bacilli</taxon>
        <taxon>Bacillales</taxon>
        <taxon>Sporolactobacillaceae</taxon>
        <taxon>Scopulibacillus</taxon>
    </lineage>
</organism>
<keyword evidence="1" id="KW-0812">Transmembrane</keyword>
<reference evidence="2 3" key="1">
    <citation type="submission" date="2021-01" db="EMBL/GenBank/DDBJ databases">
        <title>Genomic Encyclopedia of Type Strains, Phase IV (KMG-IV): sequencing the most valuable type-strain genomes for metagenomic binning, comparative biology and taxonomic classification.</title>
        <authorList>
            <person name="Goeker M."/>
        </authorList>
    </citation>
    <scope>NUCLEOTIDE SEQUENCE [LARGE SCALE GENOMIC DNA]</scope>
    <source>
        <strain evidence="2 3">DSM 28236</strain>
    </source>
</reference>
<comment type="caution">
    <text evidence="2">The sequence shown here is derived from an EMBL/GenBank/DDBJ whole genome shotgun (WGS) entry which is preliminary data.</text>
</comment>
<gene>
    <name evidence="2" type="ORF">JOD45_003261</name>
</gene>
<feature type="transmembrane region" description="Helical" evidence="1">
    <location>
        <begin position="103"/>
        <end position="121"/>
    </location>
</feature>
<keyword evidence="1" id="KW-1133">Transmembrane helix</keyword>
<feature type="transmembrane region" description="Helical" evidence="1">
    <location>
        <begin position="73"/>
        <end position="97"/>
    </location>
</feature>
<dbReference type="RefSeq" id="WP_205004888.1">
    <property type="nucleotide sequence ID" value="NZ_JAFBER010000040.1"/>
</dbReference>
<protein>
    <submittedName>
        <fullName evidence="2">Nucleic acid-binding Zn ribbon protein</fullName>
    </submittedName>
</protein>
<dbReference type="Proteomes" id="UP000808914">
    <property type="component" value="Unassembled WGS sequence"/>
</dbReference>
<evidence type="ECO:0000313" key="3">
    <source>
        <dbReference type="Proteomes" id="UP000808914"/>
    </source>
</evidence>
<dbReference type="EMBL" id="JAFBER010000040">
    <property type="protein sequence ID" value="MBM7647026.1"/>
    <property type="molecule type" value="Genomic_DNA"/>
</dbReference>
<evidence type="ECO:0000256" key="1">
    <source>
        <dbReference type="SAM" id="Phobius"/>
    </source>
</evidence>
<accession>A0ABS2Q3Z9</accession>
<sequence>MTKQNYIGILIGVILSAGIIYLVSHNIYYALIGIFAPIIGHLVRELFNNKKASDDEVPEIDERVSFNFRKFMLSFFGLLYLISLLLAVILLICGIGMINVQFIIYYLLIIFVIIIVAYSIIRKK</sequence>
<feature type="transmembrane region" description="Helical" evidence="1">
    <location>
        <begin position="27"/>
        <end position="43"/>
    </location>
</feature>
<name>A0ABS2Q3Z9_9BACL</name>
<evidence type="ECO:0000313" key="2">
    <source>
        <dbReference type="EMBL" id="MBM7647026.1"/>
    </source>
</evidence>
<feature type="transmembrane region" description="Helical" evidence="1">
    <location>
        <begin position="5"/>
        <end position="21"/>
    </location>
</feature>
<keyword evidence="3" id="KW-1185">Reference proteome</keyword>
<keyword evidence="1" id="KW-0472">Membrane</keyword>